<feature type="compositionally biased region" description="Basic and acidic residues" evidence="1">
    <location>
        <begin position="823"/>
        <end position="840"/>
    </location>
</feature>
<dbReference type="AlphaFoldDB" id="A0A409Y6B5"/>
<feature type="compositionally biased region" description="Basic and acidic residues" evidence="1">
    <location>
        <begin position="716"/>
        <end position="747"/>
    </location>
</feature>
<feature type="region of interest" description="Disordered" evidence="1">
    <location>
        <begin position="307"/>
        <end position="609"/>
    </location>
</feature>
<feature type="compositionally biased region" description="Low complexity" evidence="1">
    <location>
        <begin position="430"/>
        <end position="441"/>
    </location>
</feature>
<feature type="compositionally biased region" description="Low complexity" evidence="1">
    <location>
        <begin position="756"/>
        <end position="797"/>
    </location>
</feature>
<sequence>MDDDARTDESDVRFGGRDALDVRYEGVDPLEVVIRVRSWCSCDSIHASHNSTEGRSTMRRQLFIARRRGQSTGTGEDDGMVAVLLIQIWEVPLAHVVCVEAEGAALGRRGALQVGRVDVGVGPVLGQGGAGEVAAEEEGELGHWVIGGEGGGKGEGIQARMDGFPESECLPDMDGGVRSLYAMLGQSKAGSLCFLFSFPPLYMHDSDTSGLAAEEHSPSSSSRLIVAATIAAVLLAGSAFVYRTRPGAARGLALPFLSAAAADADASASEGDDAHSDKKRKTAGDEGVGGGASGSFVVMLTASGGLLGNVGSKEKEGKTPRSKDRRRRGKDPLKELLKGGGKKYKALALAVSSTHHPGHHDEHEHEHEHLEDEDGEAFPPSTASTSALPDTPLSPSTTRAAATSNTSPSVTAKGKRAQREKSATPDTPAHPSSSSHFDSPSTTAAAADGPSHFSSATHTHPHAPSSHHSRGPSEVSQKHTRMGDGPPRQGGPGSFSLEIQNHGLNHASGSRDHSHPSQSQSPSTSNSTSTHADTDTHTNSLGFARPHSALSMAEEGSHSPTSSSNVPLADHDQTQTRSESAEHPEGGLRQRQGRGKAKGTYTNTNTYANMNGAISTTSAASSTAASRSPSAASTADTTAGASMTSSIVLENTGDVLTPATSPTLSVFASGSGSGAVQDSHMSREGNKLSGPGPDTSSVGNSGSGKGKKRDSGAGGSDDREKDKEVTKGNEKEKHKGNDKEKDKDGYKKPPRLHQNQTQQGSSSTSSSGTVKSPPSATSSSSLYSPTKGSFAAAAASGSGAGSMLSPSITGRSSPLARGYAEGAQRDGERSKEREREREREREEEEAFTFPSLNPTPLSGMSFFLSSILVSFPSASFSLILSLLYIISDANETPRSEPPPPRHHQRAHPELEPREQQQPAKGAYAPPAWDAFSQLQFAFQLPFQLKHLNTSNDVAHLGFLPSRLFLLSPFNLLCPRLKFNVQPVVQPKFLKPILHVNNIKHPRPVDADTARLVKRGTRGRKTERREVQDRDGEGGEGAGCGAVGECGLEEG</sequence>
<organism evidence="2 3">
    <name type="scientific">Gymnopilus dilepis</name>
    <dbReference type="NCBI Taxonomy" id="231916"/>
    <lineage>
        <taxon>Eukaryota</taxon>
        <taxon>Fungi</taxon>
        <taxon>Dikarya</taxon>
        <taxon>Basidiomycota</taxon>
        <taxon>Agaricomycotina</taxon>
        <taxon>Agaricomycetes</taxon>
        <taxon>Agaricomycetidae</taxon>
        <taxon>Agaricales</taxon>
        <taxon>Agaricineae</taxon>
        <taxon>Hymenogastraceae</taxon>
        <taxon>Gymnopilus</taxon>
    </lineage>
</organism>
<reference evidence="2 3" key="1">
    <citation type="journal article" date="2018" name="Evol. Lett.">
        <title>Horizontal gene cluster transfer increased hallucinogenic mushroom diversity.</title>
        <authorList>
            <person name="Reynolds H.T."/>
            <person name="Vijayakumar V."/>
            <person name="Gluck-Thaler E."/>
            <person name="Korotkin H.B."/>
            <person name="Matheny P.B."/>
            <person name="Slot J.C."/>
        </authorList>
    </citation>
    <scope>NUCLEOTIDE SEQUENCE [LARGE SCALE GENOMIC DNA]</scope>
    <source>
        <strain evidence="2 3">SRW20</strain>
    </source>
</reference>
<keyword evidence="3" id="KW-1185">Reference proteome</keyword>
<feature type="compositionally biased region" description="Gly residues" evidence="1">
    <location>
        <begin position="1034"/>
        <end position="1043"/>
    </location>
</feature>
<feature type="region of interest" description="Disordered" evidence="1">
    <location>
        <begin position="1014"/>
        <end position="1050"/>
    </location>
</feature>
<dbReference type="STRING" id="231916.A0A409Y6B5"/>
<feature type="compositionally biased region" description="Basic and acidic residues" evidence="1">
    <location>
        <begin position="359"/>
        <end position="370"/>
    </location>
</feature>
<feature type="compositionally biased region" description="Basic and acidic residues" evidence="1">
    <location>
        <begin position="569"/>
        <end position="588"/>
    </location>
</feature>
<accession>A0A409Y6B5</accession>
<protein>
    <submittedName>
        <fullName evidence="2">Uncharacterized protein</fullName>
    </submittedName>
</protein>
<comment type="caution">
    <text evidence="2">The sequence shown here is derived from an EMBL/GenBank/DDBJ whole genome shotgun (WGS) entry which is preliminary data.</text>
</comment>
<feature type="compositionally biased region" description="Basic residues" evidence="1">
    <location>
        <begin position="459"/>
        <end position="470"/>
    </location>
</feature>
<feature type="compositionally biased region" description="Basic and acidic residues" evidence="1">
    <location>
        <begin position="1022"/>
        <end position="1032"/>
    </location>
</feature>
<dbReference type="EMBL" id="NHYE01001105">
    <property type="protein sequence ID" value="PPQ98595.1"/>
    <property type="molecule type" value="Genomic_DNA"/>
</dbReference>
<evidence type="ECO:0000313" key="3">
    <source>
        <dbReference type="Proteomes" id="UP000284706"/>
    </source>
</evidence>
<feature type="region of interest" description="Disordered" evidence="1">
    <location>
        <begin position="892"/>
        <end position="923"/>
    </location>
</feature>
<feature type="compositionally biased region" description="Low complexity" evidence="1">
    <location>
        <begin position="391"/>
        <end position="409"/>
    </location>
</feature>
<evidence type="ECO:0000313" key="2">
    <source>
        <dbReference type="EMBL" id="PPQ98595.1"/>
    </source>
</evidence>
<gene>
    <name evidence="2" type="ORF">CVT26_013780</name>
</gene>
<feature type="compositionally biased region" description="Basic and acidic residues" evidence="1">
    <location>
        <begin position="312"/>
        <end position="322"/>
    </location>
</feature>
<feature type="region of interest" description="Disordered" evidence="1">
    <location>
        <begin position="268"/>
        <end position="290"/>
    </location>
</feature>
<feature type="compositionally biased region" description="Low complexity" evidence="1">
    <location>
        <begin position="516"/>
        <end position="531"/>
    </location>
</feature>
<evidence type="ECO:0000256" key="1">
    <source>
        <dbReference type="SAM" id="MobiDB-lite"/>
    </source>
</evidence>
<feature type="compositionally biased region" description="Low complexity" evidence="1">
    <location>
        <begin position="598"/>
        <end position="609"/>
    </location>
</feature>
<name>A0A409Y6B5_9AGAR</name>
<proteinExistence type="predicted"/>
<dbReference type="InParanoid" id="A0A409Y6B5"/>
<dbReference type="Proteomes" id="UP000284706">
    <property type="component" value="Unassembled WGS sequence"/>
</dbReference>
<feature type="region of interest" description="Disordered" evidence="1">
    <location>
        <begin position="668"/>
        <end position="852"/>
    </location>
</feature>